<sequence length="474" mass="50255">MSAGRHDFGKASADALADGESRAILDKAIFHIHALRQRSVNAMPDFTERRARAVAVREATLDRLPDLLETLEASVTAAGGIVHFAEDAPQASRLITDLLTARGVRLAVKSKSMVSEEIGLNEALAAAGIEAVETDLGEYIIQLLGQKPSHILAPALHVSKEQVSALFAAKFGRTSTDIPEMTRIARDSLRAKFLAADAGITGANIVVAETGTVMVLENEGNIRLTGSCPPVHVALMTLEKVVGSLAEAAAVLDILPPSATGQTLPVHLSLFTGARRDGERDGPREMHLVILDNGRSELLADPILRSILKCIRCGACLNVCPVYQSVGGHAYGSVYPGPMGSILSSVLKDAAGDARQPFACTHCGACAEACPAGIDHPVLLQELRRRQAAQGTDTATKGYAALARHPMLFGAAAAWARTVDPKLDRVAAMAPDGPVGRFLRGRKFPGLSKPFSRRFKALAKRLSRRGLGDKGDRS</sequence>
<dbReference type="GO" id="GO:0046872">
    <property type="term" value="F:metal ion binding"/>
    <property type="evidence" value="ECO:0007669"/>
    <property type="project" value="UniProtKB-KW"/>
</dbReference>
<keyword evidence="4" id="KW-0677">Repeat</keyword>
<evidence type="ECO:0000256" key="3">
    <source>
        <dbReference type="ARBA" id="ARBA00022723"/>
    </source>
</evidence>
<keyword evidence="10" id="KW-1185">Reference proteome</keyword>
<dbReference type="RefSeq" id="WP_005993336.1">
    <property type="nucleotide sequence ID" value="NZ_AECZ01000011.1"/>
</dbReference>
<reference evidence="9 10" key="1">
    <citation type="submission" date="2010-08" db="EMBL/GenBank/DDBJ databases">
        <title>The draft genome of Desulfovibrio fructosovorans JJ.</title>
        <authorList>
            <consortium name="US DOE Joint Genome Institute (JGI-PGF)"/>
            <person name="Lucas S."/>
            <person name="Copeland A."/>
            <person name="Lapidus A."/>
            <person name="Cheng J.-F."/>
            <person name="Bruce D."/>
            <person name="Goodwin L."/>
            <person name="Pitluck S."/>
            <person name="Land M.L."/>
            <person name="Hauser L."/>
            <person name="Chang Y.-J."/>
            <person name="Jeffries C."/>
            <person name="Wall J.D."/>
            <person name="Stahl D.A."/>
            <person name="Arkin A.P."/>
            <person name="Dehal P."/>
            <person name="Stolyar S.M."/>
            <person name="Hazen T.C."/>
            <person name="Woyke T.J."/>
        </authorList>
    </citation>
    <scope>NUCLEOTIDE SEQUENCE [LARGE SCALE GENOMIC DNA]</scope>
    <source>
        <strain evidence="9 10">JJ</strain>
    </source>
</reference>
<dbReference type="Pfam" id="PF02589">
    <property type="entry name" value="LUD_dom"/>
    <property type="match status" value="1"/>
</dbReference>
<dbReference type="EMBL" id="AECZ01000011">
    <property type="protein sequence ID" value="EFL51221.1"/>
    <property type="molecule type" value="Genomic_DNA"/>
</dbReference>
<dbReference type="Gene3D" id="1.10.1060.10">
    <property type="entry name" value="Alpha-helical ferredoxin"/>
    <property type="match status" value="1"/>
</dbReference>
<proteinExistence type="predicted"/>
<dbReference type="Proteomes" id="UP000006250">
    <property type="component" value="Unassembled WGS sequence"/>
</dbReference>
<evidence type="ECO:0000256" key="4">
    <source>
        <dbReference type="ARBA" id="ARBA00022737"/>
    </source>
</evidence>
<evidence type="ECO:0000256" key="7">
    <source>
        <dbReference type="ARBA" id="ARBA00023014"/>
    </source>
</evidence>
<evidence type="ECO:0000256" key="6">
    <source>
        <dbReference type="ARBA" id="ARBA00023004"/>
    </source>
</evidence>
<dbReference type="GO" id="GO:0051539">
    <property type="term" value="F:4 iron, 4 sulfur cluster binding"/>
    <property type="evidence" value="ECO:0007669"/>
    <property type="project" value="UniProtKB-KW"/>
</dbReference>
<accession>E1JWC4</accession>
<keyword evidence="6" id="KW-0408">Iron</keyword>
<dbReference type="STRING" id="596151.DesfrDRAFT_1923"/>
<dbReference type="PROSITE" id="PS00198">
    <property type="entry name" value="4FE4S_FER_1"/>
    <property type="match status" value="2"/>
</dbReference>
<dbReference type="InterPro" id="IPR024185">
    <property type="entry name" value="FTHF_cligase-like_sf"/>
</dbReference>
<dbReference type="InterPro" id="IPR017896">
    <property type="entry name" value="4Fe4S_Fe-S-bd"/>
</dbReference>
<keyword evidence="3" id="KW-0479">Metal-binding</keyword>
<keyword evidence="5" id="KW-0249">Electron transport</keyword>
<evidence type="ECO:0000259" key="8">
    <source>
        <dbReference type="PROSITE" id="PS51379"/>
    </source>
</evidence>
<dbReference type="Pfam" id="PF13183">
    <property type="entry name" value="Fer4_8"/>
    <property type="match status" value="1"/>
</dbReference>
<dbReference type="InterPro" id="IPR017900">
    <property type="entry name" value="4Fe4S_Fe_S_CS"/>
</dbReference>
<dbReference type="PANTHER" id="PTHR47153:SF2">
    <property type="entry name" value="LACTATE UTILIZATION PROTEIN B"/>
    <property type="match status" value="1"/>
</dbReference>
<evidence type="ECO:0000256" key="2">
    <source>
        <dbReference type="ARBA" id="ARBA00022485"/>
    </source>
</evidence>
<gene>
    <name evidence="9" type="ORF">DesfrDRAFT_1923</name>
</gene>
<evidence type="ECO:0000313" key="9">
    <source>
        <dbReference type="EMBL" id="EFL51221.1"/>
    </source>
</evidence>
<dbReference type="GO" id="GO:0006089">
    <property type="term" value="P:lactate metabolic process"/>
    <property type="evidence" value="ECO:0007669"/>
    <property type="project" value="InterPro"/>
</dbReference>
<dbReference type="SUPFAM" id="SSF46548">
    <property type="entry name" value="alpha-helical ferredoxin"/>
    <property type="match status" value="1"/>
</dbReference>
<dbReference type="OrthoDB" id="9770306at2"/>
<dbReference type="InterPro" id="IPR009051">
    <property type="entry name" value="Helical_ferredxn"/>
</dbReference>
<dbReference type="Gene3D" id="3.40.50.10420">
    <property type="entry name" value="NagB/RpiA/CoA transferase-like"/>
    <property type="match status" value="1"/>
</dbReference>
<keyword evidence="1" id="KW-0813">Transport</keyword>
<dbReference type="InterPro" id="IPR004452">
    <property type="entry name" value="LutB/LldF"/>
</dbReference>
<dbReference type="AlphaFoldDB" id="E1JWC4"/>
<feature type="domain" description="4Fe-4S ferredoxin-type" evidence="8">
    <location>
        <begin position="351"/>
        <end position="380"/>
    </location>
</feature>
<keyword evidence="7" id="KW-0411">Iron-sulfur</keyword>
<evidence type="ECO:0000256" key="5">
    <source>
        <dbReference type="ARBA" id="ARBA00022982"/>
    </source>
</evidence>
<evidence type="ECO:0000256" key="1">
    <source>
        <dbReference type="ARBA" id="ARBA00022448"/>
    </source>
</evidence>
<comment type="caution">
    <text evidence="9">The sequence shown here is derived from an EMBL/GenBank/DDBJ whole genome shotgun (WGS) entry which is preliminary data.</text>
</comment>
<evidence type="ECO:0000313" key="10">
    <source>
        <dbReference type="Proteomes" id="UP000006250"/>
    </source>
</evidence>
<dbReference type="InterPro" id="IPR037171">
    <property type="entry name" value="NagB/RpiA_transferase-like"/>
</dbReference>
<dbReference type="SUPFAM" id="SSF100950">
    <property type="entry name" value="NagB/RpiA/CoA transferase-like"/>
    <property type="match status" value="1"/>
</dbReference>
<feature type="domain" description="4Fe-4S ferredoxin-type" evidence="8">
    <location>
        <begin position="300"/>
        <end position="331"/>
    </location>
</feature>
<dbReference type="PROSITE" id="PS51379">
    <property type="entry name" value="4FE4S_FER_2"/>
    <property type="match status" value="2"/>
</dbReference>
<protein>
    <recommendedName>
        <fullName evidence="8">4Fe-4S ferredoxin-type domain-containing protein</fullName>
    </recommendedName>
</protein>
<name>E1JWC4_SOLFR</name>
<dbReference type="PANTHER" id="PTHR47153">
    <property type="entry name" value="LACTATE UTILIZATION PROTEIN B"/>
    <property type="match status" value="1"/>
</dbReference>
<dbReference type="eggNOG" id="COG1139">
    <property type="taxonomic scope" value="Bacteria"/>
</dbReference>
<dbReference type="InterPro" id="IPR003741">
    <property type="entry name" value="LUD_dom"/>
</dbReference>
<organism evidence="9 10">
    <name type="scientific">Solidesulfovibrio fructosivorans JJ]</name>
    <dbReference type="NCBI Taxonomy" id="596151"/>
    <lineage>
        <taxon>Bacteria</taxon>
        <taxon>Pseudomonadati</taxon>
        <taxon>Thermodesulfobacteriota</taxon>
        <taxon>Desulfovibrionia</taxon>
        <taxon>Desulfovibrionales</taxon>
        <taxon>Desulfovibrionaceae</taxon>
        <taxon>Solidesulfovibrio</taxon>
    </lineage>
</organism>
<keyword evidence="2" id="KW-0004">4Fe-4S</keyword>